<keyword evidence="4" id="KW-1185">Reference proteome</keyword>
<dbReference type="PANTHER" id="PTHR48100">
    <property type="entry name" value="BROAD-SPECIFICITY PHOSPHATASE YOR283W-RELATED"/>
    <property type="match status" value="1"/>
</dbReference>
<dbReference type="AlphaFoldDB" id="A0A2T4IED1"/>
<dbReference type="Pfam" id="PF00300">
    <property type="entry name" value="His_Phos_1"/>
    <property type="match status" value="1"/>
</dbReference>
<dbReference type="PANTHER" id="PTHR48100:SF44">
    <property type="entry name" value="PHOSPHATASE C1620.13-RELATED"/>
    <property type="match status" value="1"/>
</dbReference>
<dbReference type="OrthoDB" id="9781415at2"/>
<dbReference type="SMART" id="SM00855">
    <property type="entry name" value="PGAM"/>
    <property type="match status" value="1"/>
</dbReference>
<protein>
    <submittedName>
        <fullName evidence="3">Histidine phosphatase family protein</fullName>
    </submittedName>
</protein>
<evidence type="ECO:0000256" key="1">
    <source>
        <dbReference type="PIRSR" id="PIRSR613078-1"/>
    </source>
</evidence>
<dbReference type="Gene3D" id="3.40.50.1240">
    <property type="entry name" value="Phosphoglycerate mutase-like"/>
    <property type="match status" value="1"/>
</dbReference>
<dbReference type="PROSITE" id="PS00175">
    <property type="entry name" value="PG_MUTASE"/>
    <property type="match status" value="1"/>
</dbReference>
<comment type="caution">
    <text evidence="3">The sequence shown here is derived from an EMBL/GenBank/DDBJ whole genome shotgun (WGS) entry which is preliminary data.</text>
</comment>
<proteinExistence type="predicted"/>
<dbReference type="EMBL" id="PZKC01000008">
    <property type="protein sequence ID" value="PTD96131.1"/>
    <property type="molecule type" value="Genomic_DNA"/>
</dbReference>
<feature type="active site" description="Proton donor/acceptor" evidence="1">
    <location>
        <position position="85"/>
    </location>
</feature>
<feature type="binding site" evidence="2">
    <location>
        <begin position="85"/>
        <end position="88"/>
    </location>
    <ligand>
        <name>substrate</name>
    </ligand>
</feature>
<dbReference type="RefSeq" id="WP_107493791.1">
    <property type="nucleotide sequence ID" value="NZ_PZKC01000008.1"/>
</dbReference>
<dbReference type="Proteomes" id="UP000241193">
    <property type="component" value="Unassembled WGS sequence"/>
</dbReference>
<evidence type="ECO:0000313" key="3">
    <source>
        <dbReference type="EMBL" id="PTD96131.1"/>
    </source>
</evidence>
<dbReference type="InterPro" id="IPR001345">
    <property type="entry name" value="PG/BPGM_mutase_AS"/>
</dbReference>
<accession>A0A2T4IED1</accession>
<dbReference type="InterPro" id="IPR029033">
    <property type="entry name" value="His_PPase_superfam"/>
</dbReference>
<sequence length="214" mass="23396">MVTATRLCLVRHGETDWNAERRLQGHLDIPLNAVGERQARATAASLAAERFAAVYTSDLLRARQTAAAICAAGHPPPFADARLRERHYGLFQGLTYAEAEARHPQAYARFHAREPDFAFPGSGESLSAFAARIDAVLADLAHRHAGGQLLIVCHGGVLDIVHRLATGKALQPPRDFVIPNAALNWIVHDGQGWRLQAWAEQRHLDGARDELANA</sequence>
<feature type="binding site" evidence="2">
    <location>
        <position position="61"/>
    </location>
    <ligand>
        <name>substrate</name>
    </ligand>
</feature>
<organism evidence="3 4">
    <name type="scientific">Pseudothauera lacus</name>
    <dbReference type="NCBI Taxonomy" id="2136175"/>
    <lineage>
        <taxon>Bacteria</taxon>
        <taxon>Pseudomonadati</taxon>
        <taxon>Pseudomonadota</taxon>
        <taxon>Betaproteobacteria</taxon>
        <taxon>Rhodocyclales</taxon>
        <taxon>Zoogloeaceae</taxon>
        <taxon>Pseudothauera</taxon>
    </lineage>
</organism>
<evidence type="ECO:0000313" key="4">
    <source>
        <dbReference type="Proteomes" id="UP000241193"/>
    </source>
</evidence>
<gene>
    <name evidence="3" type="ORF">C8261_11180</name>
</gene>
<dbReference type="InterPro" id="IPR050275">
    <property type="entry name" value="PGM_Phosphatase"/>
</dbReference>
<dbReference type="CDD" id="cd07067">
    <property type="entry name" value="HP_PGM_like"/>
    <property type="match status" value="1"/>
</dbReference>
<reference evidence="3 4" key="2">
    <citation type="submission" date="2018-04" db="EMBL/GenBank/DDBJ databases">
        <title>Thauera lacus sp. nov., isolated from an saline lake in Inner Mongolia, China.</title>
        <authorList>
            <person name="Liang Q.-Y."/>
        </authorList>
    </citation>
    <scope>NUCLEOTIDE SEQUENCE [LARGE SCALE GENOMIC DNA]</scope>
    <source>
        <strain evidence="3 4">D20</strain>
    </source>
</reference>
<feature type="binding site" evidence="2">
    <location>
        <begin position="11"/>
        <end position="18"/>
    </location>
    <ligand>
        <name>substrate</name>
    </ligand>
</feature>
<dbReference type="GO" id="GO:0016791">
    <property type="term" value="F:phosphatase activity"/>
    <property type="evidence" value="ECO:0007669"/>
    <property type="project" value="TreeGrafter"/>
</dbReference>
<feature type="active site" description="Tele-phosphohistidine intermediate" evidence="1">
    <location>
        <position position="12"/>
    </location>
</feature>
<name>A0A2T4IED1_9RHOO</name>
<evidence type="ECO:0000256" key="2">
    <source>
        <dbReference type="PIRSR" id="PIRSR613078-2"/>
    </source>
</evidence>
<reference evidence="3 4" key="1">
    <citation type="submission" date="2018-03" db="EMBL/GenBank/DDBJ databases">
        <authorList>
            <person name="Keele B.F."/>
        </authorList>
    </citation>
    <scope>NUCLEOTIDE SEQUENCE [LARGE SCALE GENOMIC DNA]</scope>
    <source>
        <strain evidence="3 4">D20</strain>
    </source>
</reference>
<dbReference type="SUPFAM" id="SSF53254">
    <property type="entry name" value="Phosphoglycerate mutase-like"/>
    <property type="match status" value="1"/>
</dbReference>
<dbReference type="GO" id="GO:0005829">
    <property type="term" value="C:cytosol"/>
    <property type="evidence" value="ECO:0007669"/>
    <property type="project" value="TreeGrafter"/>
</dbReference>
<dbReference type="InterPro" id="IPR013078">
    <property type="entry name" value="His_Pase_superF_clade-1"/>
</dbReference>